<evidence type="ECO:0000313" key="3">
    <source>
        <dbReference type="Proteomes" id="UP000283387"/>
    </source>
</evidence>
<dbReference type="SMART" id="SM00471">
    <property type="entry name" value="HDc"/>
    <property type="match status" value="1"/>
</dbReference>
<dbReference type="InterPro" id="IPR006674">
    <property type="entry name" value="HD_domain"/>
</dbReference>
<dbReference type="PANTHER" id="PTHR33594">
    <property type="entry name" value="SUPERFAMILY HYDROLASE, PUTATIVE (AFU_ORTHOLOGUE AFUA_1G03035)-RELATED"/>
    <property type="match status" value="1"/>
</dbReference>
<dbReference type="PROSITE" id="PS51831">
    <property type="entry name" value="HD"/>
    <property type="match status" value="1"/>
</dbReference>
<dbReference type="SUPFAM" id="SSF109604">
    <property type="entry name" value="HD-domain/PDEase-like"/>
    <property type="match status" value="1"/>
</dbReference>
<evidence type="ECO:0000259" key="1">
    <source>
        <dbReference type="PROSITE" id="PS51831"/>
    </source>
</evidence>
<dbReference type="AlphaFoldDB" id="A0A419W7X4"/>
<comment type="caution">
    <text evidence="2">The sequence shown here is derived from an EMBL/GenBank/DDBJ whole genome shotgun (WGS) entry which is preliminary data.</text>
</comment>
<dbReference type="OrthoDB" id="9797344at2"/>
<sequence>MDKVVYVQETAIYVRLQFEQDASGHDWWHIHRVWQLAIKIAKHEHADLFLVEMAALLHDLDDWKLSEHQHNGSRSEKWMTKLGIPPDYINKIEHIISEVSFKGAGVDTTPTSLEAQVVQDADRLDAMGAIGIARTFAYGGNRNRQIYDPEIKPEMHIDFESYKKTNAPTINHFYEKLLLLKDRMNTAYGKKLADERHRFMKLYLDQFFKEWNLN</sequence>
<gene>
    <name evidence="2" type="ORF">BC643_1929</name>
</gene>
<dbReference type="RefSeq" id="WP_120272863.1">
    <property type="nucleotide sequence ID" value="NZ_RAPN01000001.1"/>
</dbReference>
<accession>A0A419W7X4</accession>
<dbReference type="EMBL" id="RAPN01000001">
    <property type="protein sequence ID" value="RKD91573.1"/>
    <property type="molecule type" value="Genomic_DNA"/>
</dbReference>
<dbReference type="Gene3D" id="1.20.58.1910">
    <property type="match status" value="1"/>
</dbReference>
<dbReference type="InterPro" id="IPR003607">
    <property type="entry name" value="HD/PDEase_dom"/>
</dbReference>
<dbReference type="Proteomes" id="UP000283387">
    <property type="component" value="Unassembled WGS sequence"/>
</dbReference>
<dbReference type="Gene3D" id="1.10.472.50">
    <property type="entry name" value="HD-domain/PDEase-like"/>
    <property type="match status" value="1"/>
</dbReference>
<keyword evidence="3" id="KW-1185">Reference proteome</keyword>
<dbReference type="Pfam" id="PF01966">
    <property type="entry name" value="HD"/>
    <property type="match status" value="1"/>
</dbReference>
<dbReference type="PANTHER" id="PTHR33594:SF1">
    <property type="entry name" value="HD_PDEASE DOMAIN-CONTAINING PROTEIN"/>
    <property type="match status" value="1"/>
</dbReference>
<organism evidence="2 3">
    <name type="scientific">Mangrovibacterium diazotrophicum</name>
    <dbReference type="NCBI Taxonomy" id="1261403"/>
    <lineage>
        <taxon>Bacteria</taxon>
        <taxon>Pseudomonadati</taxon>
        <taxon>Bacteroidota</taxon>
        <taxon>Bacteroidia</taxon>
        <taxon>Marinilabiliales</taxon>
        <taxon>Prolixibacteraceae</taxon>
        <taxon>Mangrovibacterium</taxon>
    </lineage>
</organism>
<dbReference type="CDD" id="cd00077">
    <property type="entry name" value="HDc"/>
    <property type="match status" value="1"/>
</dbReference>
<feature type="domain" description="HD" evidence="1">
    <location>
        <begin position="26"/>
        <end position="127"/>
    </location>
</feature>
<name>A0A419W7X4_9BACT</name>
<proteinExistence type="predicted"/>
<reference evidence="2 3" key="1">
    <citation type="submission" date="2018-09" db="EMBL/GenBank/DDBJ databases">
        <title>Genomic Encyclopedia of Archaeal and Bacterial Type Strains, Phase II (KMG-II): from individual species to whole genera.</title>
        <authorList>
            <person name="Goeker M."/>
        </authorList>
    </citation>
    <scope>NUCLEOTIDE SEQUENCE [LARGE SCALE GENOMIC DNA]</scope>
    <source>
        <strain evidence="2 3">DSM 27148</strain>
    </source>
</reference>
<evidence type="ECO:0000313" key="2">
    <source>
        <dbReference type="EMBL" id="RKD91573.1"/>
    </source>
</evidence>
<protein>
    <recommendedName>
        <fullName evidence="1">HD domain-containing protein</fullName>
    </recommendedName>
</protein>